<dbReference type="Proteomes" id="UP000304953">
    <property type="component" value="Unassembled WGS sequence"/>
</dbReference>
<organism evidence="1 2">
    <name type="scientific">Petralouisia muris</name>
    <dbReference type="NCBI Taxonomy" id="3032872"/>
    <lineage>
        <taxon>Bacteria</taxon>
        <taxon>Bacillati</taxon>
        <taxon>Bacillota</taxon>
        <taxon>Clostridia</taxon>
        <taxon>Lachnospirales</taxon>
        <taxon>Lachnospiraceae</taxon>
        <taxon>Petralouisia</taxon>
    </lineage>
</organism>
<reference evidence="1" key="1">
    <citation type="submission" date="2019-04" db="EMBL/GenBank/DDBJ databases">
        <title>Microbes associate with the intestines of laboratory mice.</title>
        <authorList>
            <person name="Navarre W."/>
            <person name="Wong E."/>
            <person name="Huang K."/>
            <person name="Tropini C."/>
            <person name="Ng K."/>
            <person name="Yu B."/>
        </authorList>
    </citation>
    <scope>NUCLEOTIDE SEQUENCE</scope>
    <source>
        <strain evidence="1">NM01_1-7b</strain>
    </source>
</reference>
<proteinExistence type="predicted"/>
<evidence type="ECO:0000313" key="1">
    <source>
        <dbReference type="EMBL" id="TGY97147.1"/>
    </source>
</evidence>
<dbReference type="EMBL" id="SRYA01000010">
    <property type="protein sequence ID" value="TGY97147.1"/>
    <property type="molecule type" value="Genomic_DNA"/>
</dbReference>
<accession>A0AC61RYR4</accession>
<sequence length="287" mass="33356">MLINAVCKECSVTKKAVEYYIEQGLVSPTVQENGYRDFSEEDIRRLKKISILRNLGLSVTDIQDVLFGETAASVLNEIYHRRNLQMTVLQEKQKLIQELASTHDWEQVQNRLCQLQKEQTILERLMNAFPGYYGKFLCLHFAPYLNEPVSTDRQQEAYDTIVSFLDKVDFDIPADLREYLDEITITLDESFMERLTRSVSAVIHETEKYIADNKEIIESRIAYKQSEEYKASTAYSLEKALRQFNSASGYDDIFIPAMCRLSESYQKYHEELSAADKVFLQKYPGLK</sequence>
<gene>
    <name evidence="1" type="ORF">E5329_06810</name>
</gene>
<name>A0AC61RYR4_9FIRM</name>
<evidence type="ECO:0000313" key="2">
    <source>
        <dbReference type="Proteomes" id="UP000304953"/>
    </source>
</evidence>
<comment type="caution">
    <text evidence="1">The sequence shown here is derived from an EMBL/GenBank/DDBJ whole genome shotgun (WGS) entry which is preliminary data.</text>
</comment>
<keyword evidence="2" id="KW-1185">Reference proteome</keyword>
<protein>
    <submittedName>
        <fullName evidence="1">MerR family transcriptional regulator</fullName>
    </submittedName>
</protein>